<organism evidence="2">
    <name type="scientific">Solanum lycopersicum</name>
    <name type="common">Tomato</name>
    <name type="synonym">Lycopersicon esculentum</name>
    <dbReference type="NCBI Taxonomy" id="4081"/>
    <lineage>
        <taxon>Eukaryota</taxon>
        <taxon>Viridiplantae</taxon>
        <taxon>Streptophyta</taxon>
        <taxon>Embryophyta</taxon>
        <taxon>Tracheophyta</taxon>
        <taxon>Spermatophyta</taxon>
        <taxon>Magnoliopsida</taxon>
        <taxon>eudicotyledons</taxon>
        <taxon>Gunneridae</taxon>
        <taxon>Pentapetalae</taxon>
        <taxon>asterids</taxon>
        <taxon>lamiids</taxon>
        <taxon>Solanales</taxon>
        <taxon>Solanaceae</taxon>
        <taxon>Solanoideae</taxon>
        <taxon>Solaneae</taxon>
        <taxon>Solanum</taxon>
        <taxon>Solanum subgen. Lycopersicon</taxon>
    </lineage>
</organism>
<dbReference type="EnsemblPlants" id="Solyc09g005765.1.1">
    <property type="protein sequence ID" value="Solyc09g005765.1.1"/>
    <property type="gene ID" value="Solyc09g005765.1"/>
</dbReference>
<feature type="region of interest" description="Disordered" evidence="1">
    <location>
        <begin position="1"/>
        <end position="35"/>
    </location>
</feature>
<accession>A0A3Q7HVH6</accession>
<evidence type="ECO:0000256" key="1">
    <source>
        <dbReference type="SAM" id="MobiDB-lite"/>
    </source>
</evidence>
<protein>
    <submittedName>
        <fullName evidence="2">Uncharacterized protein</fullName>
    </submittedName>
</protein>
<reference evidence="2" key="1">
    <citation type="journal article" date="2012" name="Nature">
        <title>The tomato genome sequence provides insights into fleshy fruit evolution.</title>
        <authorList>
            <consortium name="Tomato Genome Consortium"/>
        </authorList>
    </citation>
    <scope>NUCLEOTIDE SEQUENCE [LARGE SCALE GENOMIC DNA]</scope>
    <source>
        <strain evidence="2">cv. Heinz 1706</strain>
    </source>
</reference>
<evidence type="ECO:0000313" key="3">
    <source>
        <dbReference type="Proteomes" id="UP000004994"/>
    </source>
</evidence>
<reference evidence="2" key="2">
    <citation type="submission" date="2019-01" db="UniProtKB">
        <authorList>
            <consortium name="EnsemblPlants"/>
        </authorList>
    </citation>
    <scope>IDENTIFICATION</scope>
    <source>
        <strain evidence="2">cv. Heinz 1706</strain>
    </source>
</reference>
<name>A0A3Q7HVH6_SOLLC</name>
<keyword evidence="3" id="KW-1185">Reference proteome</keyword>
<dbReference type="AlphaFoldDB" id="A0A3Q7HVH6"/>
<sequence length="35" mass="3296">MPGLVLQDGADGGGVPGLDLQDGAEGGIGTPFGNI</sequence>
<dbReference type="Proteomes" id="UP000004994">
    <property type="component" value="Chromosome 9"/>
</dbReference>
<dbReference type="InParanoid" id="A0A3Q7HVH6"/>
<evidence type="ECO:0000313" key="2">
    <source>
        <dbReference type="EnsemblPlants" id="Solyc09g005765.1.1"/>
    </source>
</evidence>
<proteinExistence type="predicted"/>
<feature type="compositionally biased region" description="Gly residues" evidence="1">
    <location>
        <begin position="24"/>
        <end position="35"/>
    </location>
</feature>
<dbReference type="Gramene" id="Solyc09g005765.1.1">
    <property type="protein sequence ID" value="Solyc09g005765.1.1"/>
    <property type="gene ID" value="Solyc09g005765.1"/>
</dbReference>